<name>A0AAD5WL46_PARTN</name>
<dbReference type="Proteomes" id="UP001196413">
    <property type="component" value="Unassembled WGS sequence"/>
</dbReference>
<evidence type="ECO:0000313" key="2">
    <source>
        <dbReference type="Proteomes" id="UP001196413"/>
    </source>
</evidence>
<dbReference type="EMBL" id="JAHQIW010007462">
    <property type="protein sequence ID" value="KAJ1374497.1"/>
    <property type="molecule type" value="Genomic_DNA"/>
</dbReference>
<comment type="caution">
    <text evidence="1">The sequence shown here is derived from an EMBL/GenBank/DDBJ whole genome shotgun (WGS) entry which is preliminary data.</text>
</comment>
<gene>
    <name evidence="1" type="ORF">KIN20_037198</name>
</gene>
<organism evidence="1 2">
    <name type="scientific">Parelaphostrongylus tenuis</name>
    <name type="common">Meningeal worm</name>
    <dbReference type="NCBI Taxonomy" id="148309"/>
    <lineage>
        <taxon>Eukaryota</taxon>
        <taxon>Metazoa</taxon>
        <taxon>Ecdysozoa</taxon>
        <taxon>Nematoda</taxon>
        <taxon>Chromadorea</taxon>
        <taxon>Rhabditida</taxon>
        <taxon>Rhabditina</taxon>
        <taxon>Rhabditomorpha</taxon>
        <taxon>Strongyloidea</taxon>
        <taxon>Metastrongylidae</taxon>
        <taxon>Parelaphostrongylus</taxon>
    </lineage>
</organism>
<sequence>MPIKQYDSCALVRLIGEKVRAINAELHWIAVGSRLRQTSWWKSIPNWSDETALFQQDSAKSRTIKKTKDKRLKSFTALKFLRTPPTILTLLHPIMASLHGCDNF</sequence>
<proteinExistence type="predicted"/>
<evidence type="ECO:0000313" key="1">
    <source>
        <dbReference type="EMBL" id="KAJ1374497.1"/>
    </source>
</evidence>
<keyword evidence="2" id="KW-1185">Reference proteome</keyword>
<protein>
    <submittedName>
        <fullName evidence="1">Uncharacterized protein</fullName>
    </submittedName>
</protein>
<reference evidence="1" key="1">
    <citation type="submission" date="2021-06" db="EMBL/GenBank/DDBJ databases">
        <title>Parelaphostrongylus tenuis whole genome reference sequence.</title>
        <authorList>
            <person name="Garwood T.J."/>
            <person name="Larsen P.A."/>
            <person name="Fountain-Jones N.M."/>
            <person name="Garbe J.R."/>
            <person name="Macchietto M.G."/>
            <person name="Kania S.A."/>
            <person name="Gerhold R.W."/>
            <person name="Richards J.E."/>
            <person name="Wolf T.M."/>
        </authorList>
    </citation>
    <scope>NUCLEOTIDE SEQUENCE</scope>
    <source>
        <strain evidence="1">MNPRO001-30</strain>
        <tissue evidence="1">Meninges</tissue>
    </source>
</reference>
<accession>A0AAD5WL46</accession>
<dbReference type="AlphaFoldDB" id="A0AAD5WL46"/>